<keyword evidence="2" id="KW-0812">Transmembrane</keyword>
<keyword evidence="2" id="KW-0472">Membrane</keyword>
<gene>
    <name evidence="3" type="ORF">SEMRO_1432_G272120.1</name>
</gene>
<evidence type="ECO:0000256" key="1">
    <source>
        <dbReference type="SAM" id="MobiDB-lite"/>
    </source>
</evidence>
<accession>A0A9N8ELS9</accession>
<organism evidence="3 4">
    <name type="scientific">Seminavis robusta</name>
    <dbReference type="NCBI Taxonomy" id="568900"/>
    <lineage>
        <taxon>Eukaryota</taxon>
        <taxon>Sar</taxon>
        <taxon>Stramenopiles</taxon>
        <taxon>Ochrophyta</taxon>
        <taxon>Bacillariophyta</taxon>
        <taxon>Bacillariophyceae</taxon>
        <taxon>Bacillariophycidae</taxon>
        <taxon>Naviculales</taxon>
        <taxon>Naviculaceae</taxon>
        <taxon>Seminavis</taxon>
    </lineage>
</organism>
<keyword evidence="2" id="KW-1133">Transmembrane helix</keyword>
<proteinExistence type="predicted"/>
<dbReference type="Proteomes" id="UP001153069">
    <property type="component" value="Unassembled WGS sequence"/>
</dbReference>
<name>A0A9N8ELS9_9STRA</name>
<evidence type="ECO:0000256" key="2">
    <source>
        <dbReference type="SAM" id="Phobius"/>
    </source>
</evidence>
<dbReference type="AlphaFoldDB" id="A0A9N8ELS9"/>
<comment type="caution">
    <text evidence="3">The sequence shown here is derived from an EMBL/GenBank/DDBJ whole genome shotgun (WGS) entry which is preliminary data.</text>
</comment>
<dbReference type="EMBL" id="CAICTM010001430">
    <property type="protein sequence ID" value="CAB9523566.1"/>
    <property type="molecule type" value="Genomic_DNA"/>
</dbReference>
<evidence type="ECO:0000313" key="3">
    <source>
        <dbReference type="EMBL" id="CAB9523566.1"/>
    </source>
</evidence>
<keyword evidence="4" id="KW-1185">Reference proteome</keyword>
<sequence>MLGSTNPQASFFIRSCAIWINDFVVVLLIFGDLVLKVYKIDGNMVSTFMGKEWAEESSDRAPALVSHVEICKDIRAYSAKMDSTRQFSIQEVLEEEGSEEEEEPITAQVALASDPNLQPAGTFEMETTEASDTKFKCVGVPLLDDDRRTSVTEAVTEVEPDAKEDVSEVFDIRDVIEARTNEHSAASVAERIKLIAFEREMELSERNIQRKDDKHQTAKQVDLDPPRSGPPEGDIGASSEAGDEDDDTIKLRYKAAMLASQDDAV</sequence>
<feature type="transmembrane region" description="Helical" evidence="2">
    <location>
        <begin position="12"/>
        <end position="35"/>
    </location>
</feature>
<reference evidence="3" key="1">
    <citation type="submission" date="2020-06" db="EMBL/GenBank/DDBJ databases">
        <authorList>
            <consortium name="Plant Systems Biology data submission"/>
        </authorList>
    </citation>
    <scope>NUCLEOTIDE SEQUENCE</scope>
    <source>
        <strain evidence="3">D6</strain>
    </source>
</reference>
<feature type="region of interest" description="Disordered" evidence="1">
    <location>
        <begin position="205"/>
        <end position="248"/>
    </location>
</feature>
<evidence type="ECO:0000313" key="4">
    <source>
        <dbReference type="Proteomes" id="UP001153069"/>
    </source>
</evidence>
<feature type="compositionally biased region" description="Basic and acidic residues" evidence="1">
    <location>
        <begin position="205"/>
        <end position="225"/>
    </location>
</feature>
<protein>
    <submittedName>
        <fullName evidence="3">Uncharacterized protein</fullName>
    </submittedName>
</protein>